<name>A0ACB8B1X9_9AGAM</name>
<proteinExistence type="predicted"/>
<gene>
    <name evidence="1" type="ORF">BV22DRAFT_1022397</name>
</gene>
<accession>A0ACB8B1X9</accession>
<organism evidence="1 2">
    <name type="scientific">Leucogyrophana mollusca</name>
    <dbReference type="NCBI Taxonomy" id="85980"/>
    <lineage>
        <taxon>Eukaryota</taxon>
        <taxon>Fungi</taxon>
        <taxon>Dikarya</taxon>
        <taxon>Basidiomycota</taxon>
        <taxon>Agaricomycotina</taxon>
        <taxon>Agaricomycetes</taxon>
        <taxon>Agaricomycetidae</taxon>
        <taxon>Boletales</taxon>
        <taxon>Boletales incertae sedis</taxon>
        <taxon>Leucogyrophana</taxon>
    </lineage>
</organism>
<comment type="caution">
    <text evidence="1">The sequence shown here is derived from an EMBL/GenBank/DDBJ whole genome shotgun (WGS) entry which is preliminary data.</text>
</comment>
<keyword evidence="2" id="KW-1185">Reference proteome</keyword>
<protein>
    <submittedName>
        <fullName evidence="1">Uncharacterized protein</fullName>
    </submittedName>
</protein>
<reference evidence="1" key="1">
    <citation type="journal article" date="2021" name="New Phytol.">
        <title>Evolutionary innovations through gain and loss of genes in the ectomycorrhizal Boletales.</title>
        <authorList>
            <person name="Wu G."/>
            <person name="Miyauchi S."/>
            <person name="Morin E."/>
            <person name="Kuo A."/>
            <person name="Drula E."/>
            <person name="Varga T."/>
            <person name="Kohler A."/>
            <person name="Feng B."/>
            <person name="Cao Y."/>
            <person name="Lipzen A."/>
            <person name="Daum C."/>
            <person name="Hundley H."/>
            <person name="Pangilinan J."/>
            <person name="Johnson J."/>
            <person name="Barry K."/>
            <person name="LaButti K."/>
            <person name="Ng V."/>
            <person name="Ahrendt S."/>
            <person name="Min B."/>
            <person name="Choi I.G."/>
            <person name="Park H."/>
            <person name="Plett J.M."/>
            <person name="Magnuson J."/>
            <person name="Spatafora J.W."/>
            <person name="Nagy L.G."/>
            <person name="Henrissat B."/>
            <person name="Grigoriev I.V."/>
            <person name="Yang Z.L."/>
            <person name="Xu J."/>
            <person name="Martin F.M."/>
        </authorList>
    </citation>
    <scope>NUCLEOTIDE SEQUENCE</scope>
    <source>
        <strain evidence="1">KUC20120723A-06</strain>
    </source>
</reference>
<feature type="non-terminal residue" evidence="1">
    <location>
        <position position="1"/>
    </location>
</feature>
<evidence type="ECO:0000313" key="2">
    <source>
        <dbReference type="Proteomes" id="UP000790709"/>
    </source>
</evidence>
<sequence>HAQACNIIEHIFGVTKRQFALMVTCPEYPEETQAKFVTALAVLHNFICVYNPKDTDSVSDKGNSSTDQLDVHLVPDFYGAEVTHNKRNRANIRRDNIAQAMWDSYQQIYREQED</sequence>
<evidence type="ECO:0000313" key="1">
    <source>
        <dbReference type="EMBL" id="KAH7919770.1"/>
    </source>
</evidence>
<dbReference type="EMBL" id="MU266632">
    <property type="protein sequence ID" value="KAH7919770.1"/>
    <property type="molecule type" value="Genomic_DNA"/>
</dbReference>
<dbReference type="Proteomes" id="UP000790709">
    <property type="component" value="Unassembled WGS sequence"/>
</dbReference>